<dbReference type="FunFam" id="1.10.630.10:FF:000007">
    <property type="entry name" value="Cytochrome P450 76C4"/>
    <property type="match status" value="1"/>
</dbReference>
<dbReference type="GO" id="GO:0020037">
    <property type="term" value="F:heme binding"/>
    <property type="evidence" value="ECO:0007669"/>
    <property type="project" value="InterPro"/>
</dbReference>
<dbReference type="PRINTS" id="PR00385">
    <property type="entry name" value="P450"/>
</dbReference>
<dbReference type="InterPro" id="IPR017972">
    <property type="entry name" value="Cyt_P450_CS"/>
</dbReference>
<keyword evidence="6 9" id="KW-0560">Oxidoreductase</keyword>
<evidence type="ECO:0000256" key="8">
    <source>
        <dbReference type="PIRSR" id="PIRSR602401-1"/>
    </source>
</evidence>
<evidence type="ECO:0000256" key="1">
    <source>
        <dbReference type="ARBA" id="ARBA00010617"/>
    </source>
</evidence>
<evidence type="ECO:0000256" key="5">
    <source>
        <dbReference type="ARBA" id="ARBA00022989"/>
    </source>
</evidence>
<dbReference type="InterPro" id="IPR002401">
    <property type="entry name" value="Cyt_P450_E_grp-I"/>
</dbReference>
<keyword evidence="4" id="KW-0611">Plant defense</keyword>
<organism evidence="11 12">
    <name type="scientific">Triticum turgidum subsp. durum</name>
    <name type="common">Durum wheat</name>
    <name type="synonym">Triticum durum</name>
    <dbReference type="NCBI Taxonomy" id="4567"/>
    <lineage>
        <taxon>Eukaryota</taxon>
        <taxon>Viridiplantae</taxon>
        <taxon>Streptophyta</taxon>
        <taxon>Embryophyta</taxon>
        <taxon>Tracheophyta</taxon>
        <taxon>Spermatophyta</taxon>
        <taxon>Magnoliopsida</taxon>
        <taxon>Liliopsida</taxon>
        <taxon>Poales</taxon>
        <taxon>Poaceae</taxon>
        <taxon>BOP clade</taxon>
        <taxon>Pooideae</taxon>
        <taxon>Triticodae</taxon>
        <taxon>Triticeae</taxon>
        <taxon>Triticinae</taxon>
        <taxon>Triticum</taxon>
    </lineage>
</organism>
<dbReference type="Gene3D" id="1.10.630.10">
    <property type="entry name" value="Cytochrome P450"/>
    <property type="match status" value="1"/>
</dbReference>
<evidence type="ECO:0008006" key="13">
    <source>
        <dbReference type="Google" id="ProtNLM"/>
    </source>
</evidence>
<dbReference type="PROSITE" id="PS00086">
    <property type="entry name" value="CYTOCHROME_P450"/>
    <property type="match status" value="1"/>
</dbReference>
<dbReference type="EMBL" id="LT934120">
    <property type="protein sequence ID" value="VAI32962.1"/>
    <property type="molecule type" value="Genomic_DNA"/>
</dbReference>
<keyword evidence="3 8" id="KW-0479">Metal-binding</keyword>
<keyword evidence="2" id="KW-0812">Transmembrane</keyword>
<proteinExistence type="inferred from homology"/>
<keyword evidence="5" id="KW-1133">Transmembrane helix</keyword>
<keyword evidence="12" id="KW-1185">Reference proteome</keyword>
<evidence type="ECO:0000256" key="2">
    <source>
        <dbReference type="ARBA" id="ARBA00022692"/>
    </source>
</evidence>
<keyword evidence="5" id="KW-0472">Membrane</keyword>
<evidence type="ECO:0000256" key="9">
    <source>
        <dbReference type="RuleBase" id="RU000461"/>
    </source>
</evidence>
<feature type="signal peptide" evidence="10">
    <location>
        <begin position="1"/>
        <end position="26"/>
    </location>
</feature>
<dbReference type="AlphaFoldDB" id="A0A9R0XA82"/>
<feature type="chain" id="PRO_5040455564" description="Cytochrome P450" evidence="10">
    <location>
        <begin position="27"/>
        <end position="506"/>
    </location>
</feature>
<dbReference type="InterPro" id="IPR001128">
    <property type="entry name" value="Cyt_P450"/>
</dbReference>
<dbReference type="GO" id="GO:0051502">
    <property type="term" value="P:diterpene phytoalexin biosynthetic process"/>
    <property type="evidence" value="ECO:0007669"/>
    <property type="project" value="UniProtKB-ARBA"/>
</dbReference>
<name>A0A9R0XA82_TRITD</name>
<gene>
    <name evidence="11" type="ORF">TRITD_5Bv1G136300</name>
</gene>
<evidence type="ECO:0000256" key="6">
    <source>
        <dbReference type="ARBA" id="ARBA00023002"/>
    </source>
</evidence>
<dbReference type="SUPFAM" id="SSF48264">
    <property type="entry name" value="Cytochrome P450"/>
    <property type="match status" value="1"/>
</dbReference>
<dbReference type="PRINTS" id="PR00463">
    <property type="entry name" value="EP450I"/>
</dbReference>
<evidence type="ECO:0000313" key="11">
    <source>
        <dbReference type="EMBL" id="VAI32962.1"/>
    </source>
</evidence>
<evidence type="ECO:0000256" key="7">
    <source>
        <dbReference type="ARBA" id="ARBA00023004"/>
    </source>
</evidence>
<accession>A0A9R0XA82</accession>
<dbReference type="Pfam" id="PF00067">
    <property type="entry name" value="p450"/>
    <property type="match status" value="1"/>
</dbReference>
<dbReference type="Proteomes" id="UP000324705">
    <property type="component" value="Chromosome 5B"/>
</dbReference>
<keyword evidence="9" id="KW-0503">Monooxygenase</keyword>
<sequence length="506" mass="55210">MEPTPLSACISLLCIALLCLLWHKSTKPPAGAPAPPPPPGPTSFPVIGNIPDLVRSGELHRSLARLSASYGPVMSMRLGMASLVVLSSPATAHEALHKKEGAVSSRWVPDSASVMGHSDISMVWLPSSSPLWKHLRTVASTLLFTSRRLRASRAIQERKARELVDHLHACSGRPVRVALPVFSAVLNMLSSALFSEDVVELGSVSGQEFMELIADSSAETAKPNISDFFPFLSSLDLSRRRRAVAANLSRFYQFFDAVIDRRLNNAEKPGDLLESLLELPAKSQLERPVIRALLTDLFIAGSHTTTTTVEWAMAELLRNPTKMAKARAELREAFGSGNAEEGDLANLPYLQAVMKETMRLHPPAPLLLPHEVSETGVTLGGFSVPKGARVLINVWAIGRDPEVWAEPEVFMPERFLDREVDFRGRAFEFIPFGSGRRACPGMPLAVTVVPMVLASLLHEFEWRLPDGMVPGDVDLSDRFGAALELAVPLRAVPVWTKGAEDLSFSS</sequence>
<dbReference type="GO" id="GO:0016709">
    <property type="term" value="F:oxidoreductase activity, acting on paired donors, with incorporation or reduction of molecular oxygen, NAD(P)H as one donor, and incorporation of one atom of oxygen"/>
    <property type="evidence" value="ECO:0007669"/>
    <property type="project" value="UniProtKB-ARBA"/>
</dbReference>
<dbReference type="PANTHER" id="PTHR47950">
    <property type="entry name" value="CYTOCHROME P450, FAMILY 76, SUBFAMILY C, POLYPEPTIDE 5-RELATED"/>
    <property type="match status" value="1"/>
</dbReference>
<dbReference type="PANTHER" id="PTHR47950:SF48">
    <property type="entry name" value="CYTOCHROME P450 FAMILY PROTEIN, EXPRESSED"/>
    <property type="match status" value="1"/>
</dbReference>
<feature type="binding site" description="axial binding residue" evidence="8">
    <location>
        <position position="439"/>
    </location>
    <ligand>
        <name>heme</name>
        <dbReference type="ChEBI" id="CHEBI:30413"/>
    </ligand>
    <ligandPart>
        <name>Fe</name>
        <dbReference type="ChEBI" id="CHEBI:18248"/>
    </ligandPart>
</feature>
<evidence type="ECO:0000313" key="12">
    <source>
        <dbReference type="Proteomes" id="UP000324705"/>
    </source>
</evidence>
<evidence type="ECO:0000256" key="3">
    <source>
        <dbReference type="ARBA" id="ARBA00022723"/>
    </source>
</evidence>
<keyword evidence="10" id="KW-0732">Signal</keyword>
<evidence type="ECO:0000256" key="10">
    <source>
        <dbReference type="SAM" id="SignalP"/>
    </source>
</evidence>
<dbReference type="Gramene" id="TRITD5Bv1G136300.3">
    <property type="protein sequence ID" value="TRITD5Bv1G136300.3"/>
    <property type="gene ID" value="TRITD5Bv1G136300"/>
</dbReference>
<reference evidence="11 12" key="1">
    <citation type="submission" date="2017-09" db="EMBL/GenBank/DDBJ databases">
        <authorList>
            <consortium name="International Durum Wheat Genome Sequencing Consortium (IDWGSC)"/>
            <person name="Milanesi L."/>
        </authorList>
    </citation>
    <scope>NUCLEOTIDE SEQUENCE [LARGE SCALE GENOMIC DNA]</scope>
    <source>
        <strain evidence="12">cv. Svevo</strain>
    </source>
</reference>
<protein>
    <recommendedName>
        <fullName evidence="13">Cytochrome P450</fullName>
    </recommendedName>
</protein>
<dbReference type="GO" id="GO:0005506">
    <property type="term" value="F:iron ion binding"/>
    <property type="evidence" value="ECO:0007669"/>
    <property type="project" value="InterPro"/>
</dbReference>
<evidence type="ECO:0000256" key="4">
    <source>
        <dbReference type="ARBA" id="ARBA00022821"/>
    </source>
</evidence>
<dbReference type="CDD" id="cd11073">
    <property type="entry name" value="CYP76-like"/>
    <property type="match status" value="1"/>
</dbReference>
<comment type="similarity">
    <text evidence="1 9">Belongs to the cytochrome P450 family.</text>
</comment>
<comment type="cofactor">
    <cofactor evidence="8">
        <name>heme</name>
        <dbReference type="ChEBI" id="CHEBI:30413"/>
    </cofactor>
</comment>
<dbReference type="GO" id="GO:0006952">
    <property type="term" value="P:defense response"/>
    <property type="evidence" value="ECO:0007669"/>
    <property type="project" value="UniProtKB-KW"/>
</dbReference>
<dbReference type="OMA" id="CAGELMA"/>
<keyword evidence="7 8" id="KW-0408">Iron</keyword>
<keyword evidence="8 9" id="KW-0349">Heme</keyword>
<dbReference type="InterPro" id="IPR036396">
    <property type="entry name" value="Cyt_P450_sf"/>
</dbReference>